<gene>
    <name evidence="2" type="ORF">HINF_LOCUS20291</name>
    <name evidence="1" type="ORF">HINF_LOCUS63497</name>
</gene>
<comment type="caution">
    <text evidence="1">The sequence shown here is derived from an EMBL/GenBank/DDBJ whole genome shotgun (WGS) entry which is preliminary data.</text>
</comment>
<evidence type="ECO:0000313" key="1">
    <source>
        <dbReference type="EMBL" id="CAI9975852.1"/>
    </source>
</evidence>
<protein>
    <submittedName>
        <fullName evidence="1">Uncharacterized protein</fullName>
    </submittedName>
</protein>
<reference evidence="2 3" key="2">
    <citation type="submission" date="2024-07" db="EMBL/GenBank/DDBJ databases">
        <authorList>
            <person name="Akdeniz Z."/>
        </authorList>
    </citation>
    <scope>NUCLEOTIDE SEQUENCE [LARGE SCALE GENOMIC DNA]</scope>
</reference>
<reference evidence="1" key="1">
    <citation type="submission" date="2023-06" db="EMBL/GenBank/DDBJ databases">
        <authorList>
            <person name="Kurt Z."/>
        </authorList>
    </citation>
    <scope>NUCLEOTIDE SEQUENCE</scope>
</reference>
<name>A0AA86V4D0_9EUKA</name>
<dbReference type="EMBL" id="CATOUU010001170">
    <property type="protein sequence ID" value="CAI9975852.1"/>
    <property type="molecule type" value="Genomic_DNA"/>
</dbReference>
<evidence type="ECO:0000313" key="3">
    <source>
        <dbReference type="Proteomes" id="UP001642409"/>
    </source>
</evidence>
<sequence length="115" mass="13499">METKPSLFILKDVQKIFIRSGKYNAFIDMKDTEQLNKLEQNNVLALKFVDKESEAFFGKHNQLEIDQEEMVFVIQQILLNDFDSIIDYYIFEKQYLVPVEGQLASLVKEAESELK</sequence>
<proteinExistence type="predicted"/>
<dbReference type="AlphaFoldDB" id="A0AA86V4D0"/>
<dbReference type="EMBL" id="CAXDID020000054">
    <property type="protein sequence ID" value="CAL6006712.1"/>
    <property type="molecule type" value="Genomic_DNA"/>
</dbReference>
<evidence type="ECO:0000313" key="2">
    <source>
        <dbReference type="EMBL" id="CAL6006712.1"/>
    </source>
</evidence>
<keyword evidence="3" id="KW-1185">Reference proteome</keyword>
<dbReference type="Proteomes" id="UP001642409">
    <property type="component" value="Unassembled WGS sequence"/>
</dbReference>
<organism evidence="1">
    <name type="scientific">Hexamita inflata</name>
    <dbReference type="NCBI Taxonomy" id="28002"/>
    <lineage>
        <taxon>Eukaryota</taxon>
        <taxon>Metamonada</taxon>
        <taxon>Diplomonadida</taxon>
        <taxon>Hexamitidae</taxon>
        <taxon>Hexamitinae</taxon>
        <taxon>Hexamita</taxon>
    </lineage>
</organism>
<accession>A0AA86V4D0</accession>